<evidence type="ECO:0000313" key="3">
    <source>
        <dbReference type="Proteomes" id="UP001519331"/>
    </source>
</evidence>
<dbReference type="InterPro" id="IPR024412">
    <property type="entry name" value="Lsr2_dim_dom"/>
</dbReference>
<dbReference type="InterPro" id="IPR036625">
    <property type="entry name" value="E3-bd_dom_sf"/>
</dbReference>
<protein>
    <recommendedName>
        <fullName evidence="1">Lsr2 dimerization domain-containing protein</fullName>
    </recommendedName>
</protein>
<evidence type="ECO:0000259" key="1">
    <source>
        <dbReference type="Pfam" id="PF11774"/>
    </source>
</evidence>
<dbReference type="InterPro" id="IPR042261">
    <property type="entry name" value="Lsr2-like_dimerization"/>
</dbReference>
<proteinExistence type="predicted"/>
<evidence type="ECO:0000313" key="2">
    <source>
        <dbReference type="EMBL" id="MBP2317330.1"/>
    </source>
</evidence>
<dbReference type="Gene3D" id="4.10.320.10">
    <property type="entry name" value="E3-binding domain"/>
    <property type="match status" value="1"/>
</dbReference>
<accession>A0ABS4SZL3</accession>
<dbReference type="EMBL" id="JAGINX010000001">
    <property type="protein sequence ID" value="MBP2317330.1"/>
    <property type="molecule type" value="Genomic_DNA"/>
</dbReference>
<sequence>MATRTILLDDIDNSITEDVQTVQFSVGNRSYVIDLGPDHRKQLEEALEPFIKHAASGTAATTAKRPSVPAKEIRAWAKQQPEKISGLLKSDRGAVPKAVIEAYNKAHGTKY</sequence>
<dbReference type="Proteomes" id="UP001519331">
    <property type="component" value="Unassembled WGS sequence"/>
</dbReference>
<organism evidence="2 3">
    <name type="scientific">Nesterenkonia lacusekhoensis</name>
    <dbReference type="NCBI Taxonomy" id="150832"/>
    <lineage>
        <taxon>Bacteria</taxon>
        <taxon>Bacillati</taxon>
        <taxon>Actinomycetota</taxon>
        <taxon>Actinomycetes</taxon>
        <taxon>Micrococcales</taxon>
        <taxon>Micrococcaceae</taxon>
        <taxon>Nesterenkonia</taxon>
    </lineage>
</organism>
<dbReference type="Pfam" id="PF11774">
    <property type="entry name" value="Lsr2"/>
    <property type="match status" value="1"/>
</dbReference>
<reference evidence="2 3" key="1">
    <citation type="submission" date="2021-03" db="EMBL/GenBank/DDBJ databases">
        <title>Sequencing the genomes of 1000 actinobacteria strains.</title>
        <authorList>
            <person name="Klenk H.-P."/>
        </authorList>
    </citation>
    <scope>NUCLEOTIDE SEQUENCE [LARGE SCALE GENOMIC DNA]</scope>
    <source>
        <strain evidence="2 3">DSM 12544</strain>
    </source>
</reference>
<dbReference type="Gene3D" id="3.30.60.230">
    <property type="entry name" value="Lsr2, dimerization domain"/>
    <property type="match status" value="1"/>
</dbReference>
<name>A0ABS4SZL3_9MICC</name>
<keyword evidence="3" id="KW-1185">Reference proteome</keyword>
<feature type="domain" description="Lsr2 dimerization" evidence="1">
    <location>
        <begin position="1"/>
        <end position="54"/>
    </location>
</feature>
<dbReference type="RefSeq" id="WP_210047514.1">
    <property type="nucleotide sequence ID" value="NZ_JAGINX010000001.1"/>
</dbReference>
<gene>
    <name evidence="2" type="ORF">JOF45_000349</name>
</gene>
<comment type="caution">
    <text evidence="2">The sequence shown here is derived from an EMBL/GenBank/DDBJ whole genome shotgun (WGS) entry which is preliminary data.</text>
</comment>